<comment type="caution">
    <text evidence="1">The sequence shown here is derived from an EMBL/GenBank/DDBJ whole genome shotgun (WGS) entry which is preliminary data.</text>
</comment>
<dbReference type="Pfam" id="PF11236">
    <property type="entry name" value="DUF3037"/>
    <property type="match status" value="1"/>
</dbReference>
<reference evidence="1 2" key="1">
    <citation type="submission" date="2024-04" db="EMBL/GenBank/DDBJ databases">
        <title>WGS of bacteria from Torrens River.</title>
        <authorList>
            <person name="Wyrsch E.R."/>
            <person name="Drigo B."/>
        </authorList>
    </citation>
    <scope>NUCLEOTIDE SEQUENCE [LARGE SCALE GENOMIC DNA]</scope>
    <source>
        <strain evidence="1 2">TWI391</strain>
    </source>
</reference>
<evidence type="ECO:0000313" key="1">
    <source>
        <dbReference type="EMBL" id="MEN5379920.1"/>
    </source>
</evidence>
<dbReference type="InterPro" id="IPR021398">
    <property type="entry name" value="DUF3037"/>
</dbReference>
<dbReference type="EMBL" id="JBDJNQ010000012">
    <property type="protein sequence ID" value="MEN5379920.1"/>
    <property type="molecule type" value="Genomic_DNA"/>
</dbReference>
<dbReference type="RefSeq" id="WP_346582773.1">
    <property type="nucleotide sequence ID" value="NZ_JBDJLH010000009.1"/>
</dbReference>
<protein>
    <submittedName>
        <fullName evidence="1">DUF3037 domain-containing protein</fullName>
    </submittedName>
</protein>
<name>A0ABV0BYQ1_9SPHI</name>
<accession>A0ABV0BYQ1</accession>
<evidence type="ECO:0000313" key="2">
    <source>
        <dbReference type="Proteomes" id="UP001409291"/>
    </source>
</evidence>
<dbReference type="Proteomes" id="UP001409291">
    <property type="component" value="Unassembled WGS sequence"/>
</dbReference>
<sequence length="127" mass="14593">MPEKTLYEYAVVRLVPRVEREEFINVGVALYCRKYRFANVLFDIDEVRARSLFPDMDIEMIKAHLESFVKICTGAKDGGKLAALDQTERFRWLTANRSTVIQCSPVHPGLCEDPAETLQLLFNKLVL</sequence>
<organism evidence="1 2">
    <name type="scientific">Sphingobacterium kitahiroshimense</name>
    <dbReference type="NCBI Taxonomy" id="470446"/>
    <lineage>
        <taxon>Bacteria</taxon>
        <taxon>Pseudomonadati</taxon>
        <taxon>Bacteroidota</taxon>
        <taxon>Sphingobacteriia</taxon>
        <taxon>Sphingobacteriales</taxon>
        <taxon>Sphingobacteriaceae</taxon>
        <taxon>Sphingobacterium</taxon>
    </lineage>
</organism>
<keyword evidence="2" id="KW-1185">Reference proteome</keyword>
<gene>
    <name evidence="1" type="ORF">ABE541_21820</name>
</gene>
<proteinExistence type="predicted"/>